<keyword evidence="9 12" id="KW-0238">DNA-binding</keyword>
<dbReference type="Gene3D" id="3.40.50.300">
    <property type="entry name" value="P-loop containing nucleotide triphosphate hydrolases"/>
    <property type="match status" value="1"/>
</dbReference>
<evidence type="ECO:0000256" key="9">
    <source>
        <dbReference type="ARBA" id="ARBA00023125"/>
    </source>
</evidence>
<dbReference type="InterPro" id="IPR027417">
    <property type="entry name" value="P-loop_NTPase"/>
</dbReference>
<keyword evidence="6 12" id="KW-0547">Nucleotide-binding</keyword>
<feature type="binding site" evidence="12">
    <location>
        <begin position="30"/>
        <end position="37"/>
    </location>
    <ligand>
        <name>ATP</name>
        <dbReference type="ChEBI" id="CHEBI:30616"/>
    </ligand>
</feature>
<keyword evidence="8 12" id="KW-0067">ATP-binding</keyword>
<dbReference type="InterPro" id="IPR018078">
    <property type="entry name" value="DNA-binding_RecF_CS"/>
</dbReference>
<dbReference type="InterPro" id="IPR003395">
    <property type="entry name" value="RecF/RecN/SMC_N"/>
</dbReference>
<dbReference type="HAMAP" id="MF_00365">
    <property type="entry name" value="RecF"/>
    <property type="match status" value="1"/>
</dbReference>
<dbReference type="NCBIfam" id="TIGR00611">
    <property type="entry name" value="recf"/>
    <property type="match status" value="1"/>
</dbReference>
<accession>A0AAU9D7M0</accession>
<keyword evidence="5 12" id="KW-0235">DNA replication</keyword>
<evidence type="ECO:0000313" key="15">
    <source>
        <dbReference type="EMBL" id="BDR55665.1"/>
    </source>
</evidence>
<dbReference type="GO" id="GO:0006302">
    <property type="term" value="P:double-strand break repair"/>
    <property type="evidence" value="ECO:0007669"/>
    <property type="project" value="TreeGrafter"/>
</dbReference>
<evidence type="ECO:0000313" key="16">
    <source>
        <dbReference type="Proteomes" id="UP001321804"/>
    </source>
</evidence>
<dbReference type="GO" id="GO:0009432">
    <property type="term" value="P:SOS response"/>
    <property type="evidence" value="ECO:0007669"/>
    <property type="project" value="UniProtKB-UniRule"/>
</dbReference>
<dbReference type="PROSITE" id="PS00618">
    <property type="entry name" value="RECF_2"/>
    <property type="match status" value="1"/>
</dbReference>
<organism evidence="15 16">
    <name type="scientific">Xylocopilactobacillus apis</name>
    <dbReference type="NCBI Taxonomy" id="2932183"/>
    <lineage>
        <taxon>Bacteria</taxon>
        <taxon>Bacillati</taxon>
        <taxon>Bacillota</taxon>
        <taxon>Bacilli</taxon>
        <taxon>Lactobacillales</taxon>
        <taxon>Lactobacillaceae</taxon>
        <taxon>Xylocopilactobacillus</taxon>
    </lineage>
</organism>
<name>A0AAU9D7M0_9LACO</name>
<evidence type="ECO:0000256" key="10">
    <source>
        <dbReference type="ARBA" id="ARBA00023204"/>
    </source>
</evidence>
<dbReference type="PANTHER" id="PTHR32182:SF0">
    <property type="entry name" value="DNA REPLICATION AND REPAIR PROTEIN RECF"/>
    <property type="match status" value="1"/>
</dbReference>
<keyword evidence="4 12" id="KW-0963">Cytoplasm</keyword>
<sequence>MKLEELKLDHFRNYESLSIENLSNVNILLGDNAQGKTNFLEAIYLLSLGKSFRTTHDSELIQSGSNEALVEGTFTRSTKSKIKLGLKIKKHGKIAYLNQLEQARMSDFIGQINTVIFSPEDLNIVKGTPAYRRHYLDLELSSISPKYLNELRIYQRTLKQKNQYLKMMREGRSSDEVYLDVLNNDLAKSGGYIAWARNKNIGELEESASDIHFRLTQEKEQLKIIYLSEVRSESLDSPEDAADALLTIFKGHRERELRQGVTVAGIQHDDLSFMINGTNVASFGSQGQKRSVSISLKLSEIEIIKKIRHEAPILLLDDIFSELDQSRQTFLIKSFEKEVQIFITTTSINDIDTSIIEPPLIIAVNDGEISTRGING</sequence>
<evidence type="ECO:0000256" key="2">
    <source>
        <dbReference type="ARBA" id="ARBA00008016"/>
    </source>
</evidence>
<evidence type="ECO:0000259" key="14">
    <source>
        <dbReference type="Pfam" id="PF02463"/>
    </source>
</evidence>
<keyword evidence="16" id="KW-1185">Reference proteome</keyword>
<evidence type="ECO:0000256" key="12">
    <source>
        <dbReference type="HAMAP-Rule" id="MF_00365"/>
    </source>
</evidence>
<keyword evidence="11 12" id="KW-0742">SOS response</keyword>
<dbReference type="Proteomes" id="UP001321804">
    <property type="component" value="Chromosome"/>
</dbReference>
<comment type="similarity">
    <text evidence="2 12 13">Belongs to the RecF family.</text>
</comment>
<evidence type="ECO:0000256" key="3">
    <source>
        <dbReference type="ARBA" id="ARBA00020170"/>
    </source>
</evidence>
<dbReference type="GO" id="GO:0005737">
    <property type="term" value="C:cytoplasm"/>
    <property type="evidence" value="ECO:0007669"/>
    <property type="project" value="UniProtKB-SubCell"/>
</dbReference>
<keyword evidence="10 12" id="KW-0234">DNA repair</keyword>
<evidence type="ECO:0000256" key="4">
    <source>
        <dbReference type="ARBA" id="ARBA00022490"/>
    </source>
</evidence>
<gene>
    <name evidence="12 15" type="primary">recF</name>
    <name evidence="15" type="ORF">KIMC2_02270</name>
</gene>
<proteinExistence type="inferred from homology"/>
<dbReference type="KEGG" id="xak:KIMC2_02270"/>
<dbReference type="PROSITE" id="PS00617">
    <property type="entry name" value="RECF_1"/>
    <property type="match status" value="1"/>
</dbReference>
<protein>
    <recommendedName>
        <fullName evidence="3 12">DNA replication and repair protein RecF</fullName>
    </recommendedName>
</protein>
<evidence type="ECO:0000256" key="13">
    <source>
        <dbReference type="RuleBase" id="RU000578"/>
    </source>
</evidence>
<evidence type="ECO:0000256" key="8">
    <source>
        <dbReference type="ARBA" id="ARBA00022840"/>
    </source>
</evidence>
<dbReference type="PANTHER" id="PTHR32182">
    <property type="entry name" value="DNA REPLICATION AND REPAIR PROTEIN RECF"/>
    <property type="match status" value="1"/>
</dbReference>
<evidence type="ECO:0000256" key="6">
    <source>
        <dbReference type="ARBA" id="ARBA00022741"/>
    </source>
</evidence>
<dbReference type="SUPFAM" id="SSF52540">
    <property type="entry name" value="P-loop containing nucleoside triphosphate hydrolases"/>
    <property type="match status" value="1"/>
</dbReference>
<evidence type="ECO:0000256" key="5">
    <source>
        <dbReference type="ARBA" id="ARBA00022705"/>
    </source>
</evidence>
<dbReference type="Pfam" id="PF02463">
    <property type="entry name" value="SMC_N"/>
    <property type="match status" value="1"/>
</dbReference>
<evidence type="ECO:0000256" key="11">
    <source>
        <dbReference type="ARBA" id="ARBA00023236"/>
    </source>
</evidence>
<dbReference type="AlphaFoldDB" id="A0AAU9D7M0"/>
<dbReference type="GO" id="GO:0003697">
    <property type="term" value="F:single-stranded DNA binding"/>
    <property type="evidence" value="ECO:0007669"/>
    <property type="project" value="UniProtKB-UniRule"/>
</dbReference>
<dbReference type="GO" id="GO:0000731">
    <property type="term" value="P:DNA synthesis involved in DNA repair"/>
    <property type="evidence" value="ECO:0007669"/>
    <property type="project" value="TreeGrafter"/>
</dbReference>
<reference evidence="15 16" key="1">
    <citation type="journal article" date="2023" name="Microbiol. Spectr.">
        <title>Symbiosis of Carpenter Bees with Uncharacterized Lactic Acid Bacteria Showing NAD Auxotrophy.</title>
        <authorList>
            <person name="Kawasaki S."/>
            <person name="Ozawa K."/>
            <person name="Mori T."/>
            <person name="Yamamoto A."/>
            <person name="Ito M."/>
            <person name="Ohkuma M."/>
            <person name="Sakamoto M."/>
            <person name="Matsutani M."/>
        </authorList>
    </citation>
    <scope>NUCLEOTIDE SEQUENCE [LARGE SCALE GENOMIC DNA]</scope>
    <source>
        <strain evidence="15 16">KimC2</strain>
    </source>
</reference>
<feature type="domain" description="RecF/RecN/SMC N-terminal" evidence="14">
    <location>
        <begin position="3"/>
        <end position="347"/>
    </location>
</feature>
<dbReference type="InterPro" id="IPR042174">
    <property type="entry name" value="RecF_2"/>
</dbReference>
<dbReference type="GO" id="GO:0006260">
    <property type="term" value="P:DNA replication"/>
    <property type="evidence" value="ECO:0007669"/>
    <property type="project" value="UniProtKB-UniRule"/>
</dbReference>
<dbReference type="Gene3D" id="1.20.1050.90">
    <property type="entry name" value="RecF/RecN/SMC, N-terminal domain"/>
    <property type="match status" value="1"/>
</dbReference>
<comment type="subcellular location">
    <subcellularLocation>
        <location evidence="1 12 13">Cytoplasm</location>
    </subcellularLocation>
</comment>
<evidence type="ECO:0000256" key="7">
    <source>
        <dbReference type="ARBA" id="ARBA00022763"/>
    </source>
</evidence>
<keyword evidence="7 12" id="KW-0227">DNA damage</keyword>
<dbReference type="EMBL" id="AP026801">
    <property type="protein sequence ID" value="BDR55665.1"/>
    <property type="molecule type" value="Genomic_DNA"/>
</dbReference>
<dbReference type="InterPro" id="IPR001238">
    <property type="entry name" value="DNA-binding_RecF"/>
</dbReference>
<comment type="function">
    <text evidence="12 13">The RecF protein is involved in DNA metabolism; it is required for DNA replication and normal SOS inducibility. RecF binds preferentially to single-stranded, linear DNA. It also seems to bind ATP.</text>
</comment>
<evidence type="ECO:0000256" key="1">
    <source>
        <dbReference type="ARBA" id="ARBA00004496"/>
    </source>
</evidence>
<dbReference type="GO" id="GO:0005524">
    <property type="term" value="F:ATP binding"/>
    <property type="evidence" value="ECO:0007669"/>
    <property type="project" value="UniProtKB-UniRule"/>
</dbReference>